<dbReference type="Proteomes" id="UP000469424">
    <property type="component" value="Unassembled WGS sequence"/>
</dbReference>
<keyword evidence="3" id="KW-0472">Membrane</keyword>
<feature type="transmembrane region" description="Helical" evidence="3">
    <location>
        <begin position="113"/>
        <end position="134"/>
    </location>
</feature>
<feature type="transmembrane region" description="Helical" evidence="3">
    <location>
        <begin position="12"/>
        <end position="30"/>
    </location>
</feature>
<evidence type="ECO:0000313" key="4">
    <source>
        <dbReference type="EMBL" id="MST71071.1"/>
    </source>
</evidence>
<protein>
    <submittedName>
        <fullName evidence="4">ECF transporter S component</fullName>
    </submittedName>
</protein>
<gene>
    <name evidence="4" type="ORF">FYJ65_06965</name>
</gene>
<accession>A0A6N7XNF4</accession>
<dbReference type="AlphaFoldDB" id="A0A6N7XNF4"/>
<dbReference type="Gene3D" id="1.10.1760.20">
    <property type="match status" value="1"/>
</dbReference>
<dbReference type="GO" id="GO:0016020">
    <property type="term" value="C:membrane"/>
    <property type="evidence" value="ECO:0007669"/>
    <property type="project" value="InterPro"/>
</dbReference>
<dbReference type="PANTHER" id="PTHR37815">
    <property type="entry name" value="UPF0397 PROTEIN BC_2624-RELATED"/>
    <property type="match status" value="1"/>
</dbReference>
<evidence type="ECO:0000256" key="3">
    <source>
        <dbReference type="SAM" id="Phobius"/>
    </source>
</evidence>
<dbReference type="PANTHER" id="PTHR37815:SF3">
    <property type="entry name" value="UPF0397 PROTEIN SPR0429"/>
    <property type="match status" value="1"/>
</dbReference>
<dbReference type="RefSeq" id="WP_154554632.1">
    <property type="nucleotide sequence ID" value="NZ_VUNA01000013.1"/>
</dbReference>
<evidence type="ECO:0000256" key="2">
    <source>
        <dbReference type="ARBA" id="ARBA00022989"/>
    </source>
</evidence>
<keyword evidence="1 3" id="KW-0812">Transmembrane</keyword>
<sequence>MNTNERMNSTSLLVLTALITAMGTIATMFFKVPVGTGYIHLGDTMVLLAAMLLPRKHAIFAGSVGLCLADILSGYAVWAPWSFFIKLVMVVIMQKALATAMEKSDNNRHILGVPVPEMIGFVVAAVWTVTGYYIAEGIIYGNWTAPMLGVPFNALQVAVGAVLAVLISQMLGRTGFAASFSYHRK</sequence>
<dbReference type="EMBL" id="VUNA01000013">
    <property type="protein sequence ID" value="MST71071.1"/>
    <property type="molecule type" value="Genomic_DNA"/>
</dbReference>
<organism evidence="4 5">
    <name type="scientific">Mogibacterium kristiansenii</name>
    <dbReference type="NCBI Taxonomy" id="2606708"/>
    <lineage>
        <taxon>Bacteria</taxon>
        <taxon>Bacillati</taxon>
        <taxon>Bacillota</taxon>
        <taxon>Clostridia</taxon>
        <taxon>Peptostreptococcales</taxon>
        <taxon>Anaerovoracaceae</taxon>
        <taxon>Mogibacterium</taxon>
    </lineage>
</organism>
<dbReference type="InterPro" id="IPR009825">
    <property type="entry name" value="ECF_substrate-spec-like"/>
</dbReference>
<proteinExistence type="predicted"/>
<keyword evidence="2 3" id="KW-1133">Transmembrane helix</keyword>
<reference evidence="4 5" key="1">
    <citation type="submission" date="2019-08" db="EMBL/GenBank/DDBJ databases">
        <title>In-depth cultivation of the pig gut microbiome towards novel bacterial diversity and tailored functional studies.</title>
        <authorList>
            <person name="Wylensek D."/>
            <person name="Hitch T.C.A."/>
            <person name="Clavel T."/>
        </authorList>
    </citation>
    <scope>NUCLEOTIDE SEQUENCE [LARGE SCALE GENOMIC DNA]</scope>
    <source>
        <strain evidence="4 5">WCA-MUC-591-APC-4B</strain>
    </source>
</reference>
<evidence type="ECO:0000256" key="1">
    <source>
        <dbReference type="ARBA" id="ARBA00022692"/>
    </source>
</evidence>
<keyword evidence="5" id="KW-1185">Reference proteome</keyword>
<name>A0A6N7XNF4_9FIRM</name>
<dbReference type="Pfam" id="PF07155">
    <property type="entry name" value="ECF-ribofla_trS"/>
    <property type="match status" value="1"/>
</dbReference>
<evidence type="ECO:0000313" key="5">
    <source>
        <dbReference type="Proteomes" id="UP000469424"/>
    </source>
</evidence>
<comment type="caution">
    <text evidence="4">The sequence shown here is derived from an EMBL/GenBank/DDBJ whole genome shotgun (WGS) entry which is preliminary data.</text>
</comment>
<feature type="transmembrane region" description="Helical" evidence="3">
    <location>
        <begin position="154"/>
        <end position="176"/>
    </location>
</feature>